<evidence type="ECO:0000256" key="8">
    <source>
        <dbReference type="ARBA" id="ARBA00022741"/>
    </source>
</evidence>
<feature type="domain" description="Response regulatory" evidence="20">
    <location>
        <begin position="767"/>
        <end position="883"/>
    </location>
</feature>
<evidence type="ECO:0000256" key="10">
    <source>
        <dbReference type="ARBA" id="ARBA00022840"/>
    </source>
</evidence>
<dbReference type="InterPro" id="IPR004358">
    <property type="entry name" value="Sig_transdc_His_kin-like_C"/>
</dbReference>
<dbReference type="Pfam" id="PF22673">
    <property type="entry name" value="MCP-like_PDC_1"/>
    <property type="match status" value="1"/>
</dbReference>
<evidence type="ECO:0000256" key="14">
    <source>
        <dbReference type="ARBA" id="ARBA00064003"/>
    </source>
</evidence>
<dbReference type="InterPro" id="IPR008207">
    <property type="entry name" value="Sig_transdc_His_kin_Hpt_dom"/>
</dbReference>
<dbReference type="RefSeq" id="WP_257767072.1">
    <property type="nucleotide sequence ID" value="NZ_CP102480.1"/>
</dbReference>
<evidence type="ECO:0000256" key="18">
    <source>
        <dbReference type="SAM" id="Phobius"/>
    </source>
</evidence>
<evidence type="ECO:0000256" key="5">
    <source>
        <dbReference type="ARBA" id="ARBA00022553"/>
    </source>
</evidence>
<keyword evidence="11 18" id="KW-1133">Transmembrane helix</keyword>
<protein>
    <recommendedName>
        <fullName evidence="15">Sensory/regulatory protein RpfC</fullName>
        <ecNumber evidence="3">2.7.13.3</ecNumber>
    </recommendedName>
</protein>
<dbReference type="PANTHER" id="PTHR45339">
    <property type="entry name" value="HYBRID SIGNAL TRANSDUCTION HISTIDINE KINASE J"/>
    <property type="match status" value="1"/>
</dbReference>
<dbReference type="Pfam" id="PF02518">
    <property type="entry name" value="HATPase_c"/>
    <property type="match status" value="1"/>
</dbReference>
<dbReference type="InterPro" id="IPR036097">
    <property type="entry name" value="HisK_dim/P_sf"/>
</dbReference>
<dbReference type="InterPro" id="IPR001789">
    <property type="entry name" value="Sig_transdc_resp-reg_receiver"/>
</dbReference>
<keyword evidence="10 22" id="KW-0067">ATP-binding</keyword>
<evidence type="ECO:0000256" key="4">
    <source>
        <dbReference type="ARBA" id="ARBA00022475"/>
    </source>
</evidence>
<evidence type="ECO:0000259" key="19">
    <source>
        <dbReference type="PROSITE" id="PS50109"/>
    </source>
</evidence>
<keyword evidence="5 17" id="KW-0597">Phosphoprotein</keyword>
<accession>A0A9J7AT73</accession>
<dbReference type="Proteomes" id="UP001060336">
    <property type="component" value="Chromosome"/>
</dbReference>
<dbReference type="InterPro" id="IPR036890">
    <property type="entry name" value="HATPase_C_sf"/>
</dbReference>
<gene>
    <name evidence="22" type="ORF">NUH88_14225</name>
</gene>
<evidence type="ECO:0000259" key="20">
    <source>
        <dbReference type="PROSITE" id="PS50110"/>
    </source>
</evidence>
<dbReference type="Gene3D" id="3.40.50.2300">
    <property type="match status" value="1"/>
</dbReference>
<dbReference type="InterPro" id="IPR003661">
    <property type="entry name" value="HisK_dim/P_dom"/>
</dbReference>
<dbReference type="CDD" id="cd12913">
    <property type="entry name" value="PDC1_MCP_like"/>
    <property type="match status" value="1"/>
</dbReference>
<dbReference type="CDD" id="cd16922">
    <property type="entry name" value="HATPase_EvgS-ArcB-TorS-like"/>
    <property type="match status" value="1"/>
</dbReference>
<dbReference type="InterPro" id="IPR005467">
    <property type="entry name" value="His_kinase_dom"/>
</dbReference>
<dbReference type="InterPro" id="IPR011006">
    <property type="entry name" value="CheY-like_superfamily"/>
</dbReference>
<keyword evidence="4" id="KW-1003">Cell membrane</keyword>
<keyword evidence="6" id="KW-0808">Transferase</keyword>
<dbReference type="GO" id="GO:0005886">
    <property type="term" value="C:plasma membrane"/>
    <property type="evidence" value="ECO:0007669"/>
    <property type="project" value="UniProtKB-SubCell"/>
</dbReference>
<dbReference type="KEGG" id="naci:NUH88_14225"/>
<dbReference type="InterPro" id="IPR029151">
    <property type="entry name" value="Sensor-like_sf"/>
</dbReference>
<organism evidence="22 23">
    <name type="scientific">Nisaea acidiphila</name>
    <dbReference type="NCBI Taxonomy" id="1862145"/>
    <lineage>
        <taxon>Bacteria</taxon>
        <taxon>Pseudomonadati</taxon>
        <taxon>Pseudomonadota</taxon>
        <taxon>Alphaproteobacteria</taxon>
        <taxon>Rhodospirillales</taxon>
        <taxon>Thalassobaculaceae</taxon>
        <taxon>Nisaea</taxon>
    </lineage>
</organism>
<dbReference type="GO" id="GO:0000155">
    <property type="term" value="F:phosphorelay sensor kinase activity"/>
    <property type="evidence" value="ECO:0007669"/>
    <property type="project" value="InterPro"/>
</dbReference>
<feature type="domain" description="HPt" evidence="21">
    <location>
        <begin position="924"/>
        <end position="1020"/>
    </location>
</feature>
<evidence type="ECO:0000256" key="2">
    <source>
        <dbReference type="ARBA" id="ARBA00004651"/>
    </source>
</evidence>
<dbReference type="CDD" id="cd00082">
    <property type="entry name" value="HisKA"/>
    <property type="match status" value="1"/>
</dbReference>
<dbReference type="Pfam" id="PF01627">
    <property type="entry name" value="Hpt"/>
    <property type="match status" value="1"/>
</dbReference>
<keyword evidence="9" id="KW-0418">Kinase</keyword>
<keyword evidence="13 18" id="KW-0472">Membrane</keyword>
<dbReference type="SMART" id="SM00387">
    <property type="entry name" value="HATPase_c"/>
    <property type="match status" value="1"/>
</dbReference>
<dbReference type="GO" id="GO:0005524">
    <property type="term" value="F:ATP binding"/>
    <property type="evidence" value="ECO:0007669"/>
    <property type="project" value="UniProtKB-KW"/>
</dbReference>
<dbReference type="FunFam" id="3.30.565.10:FF:000010">
    <property type="entry name" value="Sensor histidine kinase RcsC"/>
    <property type="match status" value="1"/>
</dbReference>
<dbReference type="AlphaFoldDB" id="A0A9J7AT73"/>
<evidence type="ECO:0000313" key="23">
    <source>
        <dbReference type="Proteomes" id="UP001060336"/>
    </source>
</evidence>
<name>A0A9J7AT73_9PROT</name>
<feature type="modified residue" description="Phosphohistidine" evidence="16">
    <location>
        <position position="963"/>
    </location>
</feature>
<dbReference type="InterPro" id="IPR003594">
    <property type="entry name" value="HATPase_dom"/>
</dbReference>
<proteinExistence type="predicted"/>
<dbReference type="EMBL" id="CP102480">
    <property type="protein sequence ID" value="UUX48565.1"/>
    <property type="molecule type" value="Genomic_DNA"/>
</dbReference>
<evidence type="ECO:0000256" key="6">
    <source>
        <dbReference type="ARBA" id="ARBA00022679"/>
    </source>
</evidence>
<evidence type="ECO:0000256" key="9">
    <source>
        <dbReference type="ARBA" id="ARBA00022777"/>
    </source>
</evidence>
<dbReference type="CDD" id="cd17546">
    <property type="entry name" value="REC_hyHK_CKI1_RcsC-like"/>
    <property type="match status" value="1"/>
</dbReference>
<feature type="domain" description="Histidine kinase" evidence="19">
    <location>
        <begin position="395"/>
        <end position="615"/>
    </location>
</feature>
<evidence type="ECO:0000313" key="22">
    <source>
        <dbReference type="EMBL" id="UUX48565.1"/>
    </source>
</evidence>
<comment type="subunit">
    <text evidence="14">At low DSF concentrations, interacts with RpfF.</text>
</comment>
<evidence type="ECO:0000256" key="17">
    <source>
        <dbReference type="PROSITE-ProRule" id="PRU00169"/>
    </source>
</evidence>
<dbReference type="Gene3D" id="3.30.565.10">
    <property type="entry name" value="Histidine kinase-like ATPase, C-terminal domain"/>
    <property type="match status" value="1"/>
</dbReference>
<dbReference type="PROSITE" id="PS50894">
    <property type="entry name" value="HPT"/>
    <property type="match status" value="1"/>
</dbReference>
<feature type="modified residue" description="4-aspartylphosphate" evidence="17">
    <location>
        <position position="816"/>
    </location>
</feature>
<dbReference type="SUPFAM" id="SSF52172">
    <property type="entry name" value="CheY-like"/>
    <property type="match status" value="1"/>
</dbReference>
<keyword evidence="8" id="KW-0547">Nucleotide-binding</keyword>
<dbReference type="SMART" id="SM00388">
    <property type="entry name" value="HisKA"/>
    <property type="match status" value="1"/>
</dbReference>
<dbReference type="SUPFAM" id="SSF47384">
    <property type="entry name" value="Homodimeric domain of signal transducing histidine kinase"/>
    <property type="match status" value="1"/>
</dbReference>
<dbReference type="SUPFAM" id="SSF47226">
    <property type="entry name" value="Histidine-containing phosphotransfer domain, HPT domain"/>
    <property type="match status" value="1"/>
</dbReference>
<keyword evidence="23" id="KW-1185">Reference proteome</keyword>
<evidence type="ECO:0000256" key="11">
    <source>
        <dbReference type="ARBA" id="ARBA00022989"/>
    </source>
</evidence>
<keyword evidence="12" id="KW-0902">Two-component regulatory system</keyword>
<dbReference type="SMART" id="SM00448">
    <property type="entry name" value="REC"/>
    <property type="match status" value="1"/>
</dbReference>
<feature type="transmembrane region" description="Helical" evidence="18">
    <location>
        <begin position="341"/>
        <end position="359"/>
    </location>
</feature>
<comment type="subcellular location">
    <subcellularLocation>
        <location evidence="2">Cell membrane</location>
        <topology evidence="2">Multi-pass membrane protein</topology>
    </subcellularLocation>
</comment>
<dbReference type="PRINTS" id="PR00344">
    <property type="entry name" value="BCTRLSENSOR"/>
</dbReference>
<dbReference type="SUPFAM" id="SSF103190">
    <property type="entry name" value="Sensory domain-like"/>
    <property type="match status" value="1"/>
</dbReference>
<evidence type="ECO:0000256" key="16">
    <source>
        <dbReference type="PROSITE-ProRule" id="PRU00110"/>
    </source>
</evidence>
<comment type="catalytic activity">
    <reaction evidence="1">
        <text>ATP + protein L-histidine = ADP + protein N-phospho-L-histidine.</text>
        <dbReference type="EC" id="2.7.13.3"/>
    </reaction>
</comment>
<evidence type="ECO:0000256" key="15">
    <source>
        <dbReference type="ARBA" id="ARBA00068150"/>
    </source>
</evidence>
<dbReference type="PROSITE" id="PS50110">
    <property type="entry name" value="RESPONSE_REGULATORY"/>
    <property type="match status" value="1"/>
</dbReference>
<dbReference type="PANTHER" id="PTHR45339:SF1">
    <property type="entry name" value="HYBRID SIGNAL TRANSDUCTION HISTIDINE KINASE J"/>
    <property type="match status" value="1"/>
</dbReference>
<dbReference type="PROSITE" id="PS50109">
    <property type="entry name" value="HIS_KIN"/>
    <property type="match status" value="1"/>
</dbReference>
<dbReference type="Gene3D" id="1.20.120.160">
    <property type="entry name" value="HPT domain"/>
    <property type="match status" value="1"/>
</dbReference>
<dbReference type="FunFam" id="1.10.287.130:FF:000002">
    <property type="entry name" value="Two-component osmosensing histidine kinase"/>
    <property type="match status" value="1"/>
</dbReference>
<evidence type="ECO:0000256" key="13">
    <source>
        <dbReference type="ARBA" id="ARBA00023136"/>
    </source>
</evidence>
<dbReference type="InterPro" id="IPR036641">
    <property type="entry name" value="HPT_dom_sf"/>
</dbReference>
<evidence type="ECO:0000256" key="7">
    <source>
        <dbReference type="ARBA" id="ARBA00022692"/>
    </source>
</evidence>
<dbReference type="Pfam" id="PF00072">
    <property type="entry name" value="Response_reg"/>
    <property type="match status" value="1"/>
</dbReference>
<dbReference type="Gene3D" id="1.10.287.130">
    <property type="match status" value="1"/>
</dbReference>
<evidence type="ECO:0000256" key="12">
    <source>
        <dbReference type="ARBA" id="ARBA00023012"/>
    </source>
</evidence>
<evidence type="ECO:0000259" key="21">
    <source>
        <dbReference type="PROSITE" id="PS50894"/>
    </source>
</evidence>
<dbReference type="SUPFAM" id="SSF55874">
    <property type="entry name" value="ATPase domain of HSP90 chaperone/DNA topoisomerase II/histidine kinase"/>
    <property type="match status" value="1"/>
</dbReference>
<keyword evidence="7 18" id="KW-0812">Transmembrane</keyword>
<dbReference type="EC" id="2.7.13.3" evidence="3"/>
<reference evidence="22" key="1">
    <citation type="submission" date="2022-08" db="EMBL/GenBank/DDBJ databases">
        <title>Nisaea acidiphila sp. nov., isolated from a marine algal debris and emended description of the genus Nisaea Urios et al. 2008.</title>
        <authorList>
            <person name="Kwon K."/>
        </authorList>
    </citation>
    <scope>NUCLEOTIDE SEQUENCE</scope>
    <source>
        <strain evidence="22">MEBiC11861</strain>
    </source>
</reference>
<sequence length="1025" mass="111541">MKRTSVTLLAFLLILAVGSGISYWVYQKQYGELVAEGRSQLDVARESFTRELNRLFEPGPAVYEAVTDARLSERSEEEARDLFFAIATGPVRRTRQINGIFLGFPDGRFLHVQDLVPSSKSGFAGGLTRRVIDDPDSRPEGRWLQPGDGPGLWAEKQIEAAPYDPRERPWFKAAAVTKHPVWTKPYVFASSGSLGVTYAHSIYREDGTLWGVLGVDLSLASLSLTLLDAANTLTRFDDLVFATDLAGRMLAHPDLVRARPSEREDVEAFLSRYRAEESVESILIDSVKRSGAVRVVDTKEGAYLATKSVLDPNLAMPISIYLAQDMDTILTEADRTLLRNVALLFIAIVAFGTVSFYVVKLGVEVAARVKAEADLVEARDTAEAATRAKSAFLATMSHEIRTPMNGVMSMAELLSVSKLDAEQSSMARVIRQSASALLTIIDDILDFSKIEAGKLDVENVELSLMDCVDGAAEIIAPRAEEKGLSLIVDIQTDLADKRLGDPTRLRQILLNLGGNAVKFTERGEVRIRVRALPTRGADWLRFEISDTGIGLTDEQRGLLFQPFVQADQSTARKFGGTGLGLSICRRLCELMDGRIGVESRIGEGATFWFELPMKVMESGVPKPEFDLSPARVVVVGLDPSEAEVAARYLQAGGVTDLAMRGEVGRDPAPGDLVISGTFAAPEDAERLCRADGKLALYGGREQLATLPSDIQKRVVFRISMPLTRPKLWDAIAVSLGLKRSDEGDGERRPDLAFAPPSAEEARAVSALVLVAEDNQTNQTVIRKMLSRMGYAVEVTPDGLAALDALARGGHGLLLTDINMPEMDGFELARTVRREEADTRLPIIALTADAMSETELECNAAGMDGCLTKPIDSLALGSVLAEYLPQAQNLRRPANTAAETGANTAEKWDREIFDPSSMEEAFGGLNDEAKEFVRSARAVWGTRIEEIAHALANEDRKSARSAAHSLKGAALSVGALRLGRIAGDLQSALDQDDDAMASIMVEILQPTLVEFDETTEKIFAVRGQEA</sequence>
<dbReference type="Gene3D" id="3.30.450.20">
    <property type="entry name" value="PAS domain"/>
    <property type="match status" value="1"/>
</dbReference>
<evidence type="ECO:0000256" key="3">
    <source>
        <dbReference type="ARBA" id="ARBA00012438"/>
    </source>
</evidence>
<dbReference type="Pfam" id="PF00512">
    <property type="entry name" value="HisKA"/>
    <property type="match status" value="1"/>
</dbReference>
<evidence type="ECO:0000256" key="1">
    <source>
        <dbReference type="ARBA" id="ARBA00000085"/>
    </source>
</evidence>